<comment type="caution">
    <text evidence="2">The sequence shown here is derived from an EMBL/GenBank/DDBJ whole genome shotgun (WGS) entry which is preliminary data.</text>
</comment>
<dbReference type="InterPro" id="IPR019627">
    <property type="entry name" value="YAcAr"/>
</dbReference>
<gene>
    <name evidence="2" type="ORF">LCGC14_0613040</name>
</gene>
<evidence type="ECO:0000259" key="1">
    <source>
        <dbReference type="Pfam" id="PF10686"/>
    </source>
</evidence>
<dbReference type="EMBL" id="LAZR01001021">
    <property type="protein sequence ID" value="KKN52387.1"/>
    <property type="molecule type" value="Genomic_DNA"/>
</dbReference>
<evidence type="ECO:0000313" key="2">
    <source>
        <dbReference type="EMBL" id="KKN52387.1"/>
    </source>
</evidence>
<dbReference type="AlphaFoldDB" id="A0A0F9RRE0"/>
<accession>A0A0F9RRE0</accession>
<protein>
    <recommendedName>
        <fullName evidence="1">YspA cpYpsA-related SLOG domain-containing protein</fullName>
    </recommendedName>
</protein>
<name>A0A0F9RRE0_9ZZZZ</name>
<organism evidence="2">
    <name type="scientific">marine sediment metagenome</name>
    <dbReference type="NCBI Taxonomy" id="412755"/>
    <lineage>
        <taxon>unclassified sequences</taxon>
        <taxon>metagenomes</taxon>
        <taxon>ecological metagenomes</taxon>
    </lineage>
</organism>
<proteinExistence type="predicted"/>
<dbReference type="Pfam" id="PF10686">
    <property type="entry name" value="YAcAr"/>
    <property type="match status" value="1"/>
</dbReference>
<feature type="domain" description="YspA cpYpsA-related SLOG" evidence="1">
    <location>
        <begin position="3"/>
        <end position="69"/>
    </location>
</feature>
<reference evidence="2" key="1">
    <citation type="journal article" date="2015" name="Nature">
        <title>Complex archaea that bridge the gap between prokaryotes and eukaryotes.</title>
        <authorList>
            <person name="Spang A."/>
            <person name="Saw J.H."/>
            <person name="Jorgensen S.L."/>
            <person name="Zaremba-Niedzwiedzka K."/>
            <person name="Martijn J."/>
            <person name="Lind A.E."/>
            <person name="van Eijk R."/>
            <person name="Schleper C."/>
            <person name="Guy L."/>
            <person name="Ettema T.J."/>
        </authorList>
    </citation>
    <scope>NUCLEOTIDE SEQUENCE</scope>
</reference>
<sequence>MKKIIIVGSRQRNAAKDYIIIEEKFMELYEHGDWIVSGGCPKGADSFAEKIARKRGIPILIFHAEWSRYGPGAGILRNTLIAETGNSLIACVRHDRKGGTEDTITKFRERHIESQIVLC</sequence>